<keyword evidence="8" id="KW-0418">Kinase</keyword>
<keyword evidence="9" id="KW-0067">ATP-binding</keyword>
<dbReference type="InterPro" id="IPR001245">
    <property type="entry name" value="Ser-Thr/Tyr_kinase_cat_dom"/>
</dbReference>
<evidence type="ECO:0000256" key="12">
    <source>
        <dbReference type="ARBA" id="ARBA00047899"/>
    </source>
</evidence>
<comment type="caution">
    <text evidence="16">The sequence shown here is derived from an EMBL/GenBank/DDBJ whole genome shotgun (WGS) entry which is preliminary data.</text>
</comment>
<dbReference type="GO" id="GO:0009881">
    <property type="term" value="F:photoreceptor activity"/>
    <property type="evidence" value="ECO:0007669"/>
    <property type="project" value="UniProtKB-KW"/>
</dbReference>
<dbReference type="GO" id="GO:0005524">
    <property type="term" value="F:ATP binding"/>
    <property type="evidence" value="ECO:0007669"/>
    <property type="project" value="UniProtKB-KW"/>
</dbReference>
<comment type="similarity">
    <text evidence="1">Belongs to the protein kinase superfamily. TKL Ser/Thr protein kinase family. RAF subfamily.</text>
</comment>
<dbReference type="CDD" id="cd13999">
    <property type="entry name" value="STKc_MAP3K-like"/>
    <property type="match status" value="1"/>
</dbReference>
<dbReference type="InterPro" id="IPR035965">
    <property type="entry name" value="PAS-like_dom_sf"/>
</dbReference>
<dbReference type="GO" id="GO:0009637">
    <property type="term" value="P:response to blue light"/>
    <property type="evidence" value="ECO:0007669"/>
    <property type="project" value="UniProtKB-ARBA"/>
</dbReference>
<keyword evidence="6" id="KW-0808">Transferase</keyword>
<dbReference type="SUPFAM" id="SSF55785">
    <property type="entry name" value="PYP-like sensor domain (PAS domain)"/>
    <property type="match status" value="1"/>
</dbReference>
<dbReference type="InterPro" id="IPR011009">
    <property type="entry name" value="Kinase-like_dom_sf"/>
</dbReference>
<dbReference type="SMART" id="SM00086">
    <property type="entry name" value="PAC"/>
    <property type="match status" value="1"/>
</dbReference>
<dbReference type="Pfam" id="PF00989">
    <property type="entry name" value="PAS"/>
    <property type="match status" value="1"/>
</dbReference>
<dbReference type="Pfam" id="PF07714">
    <property type="entry name" value="PK_Tyr_Ser-Thr"/>
    <property type="match status" value="1"/>
</dbReference>
<name>A0AAD4TD79_9MAGN</name>
<evidence type="ECO:0000256" key="2">
    <source>
        <dbReference type="ARBA" id="ARBA00012513"/>
    </source>
</evidence>
<proteinExistence type="inferred from homology"/>
<reference evidence="16" key="1">
    <citation type="submission" date="2022-04" db="EMBL/GenBank/DDBJ databases">
        <title>A functionally conserved STORR gene fusion in Papaver species that diverged 16.8 million years ago.</title>
        <authorList>
            <person name="Catania T."/>
        </authorList>
    </citation>
    <scope>NUCLEOTIDE SEQUENCE</scope>
    <source>
        <strain evidence="16">S-188037</strain>
    </source>
</reference>
<dbReference type="NCBIfam" id="TIGR00229">
    <property type="entry name" value="sensory_box"/>
    <property type="match status" value="1"/>
</dbReference>
<evidence type="ECO:0000256" key="7">
    <source>
        <dbReference type="ARBA" id="ARBA00022741"/>
    </source>
</evidence>
<dbReference type="PROSITE" id="PS50011">
    <property type="entry name" value="PROTEIN_KINASE_DOM"/>
    <property type="match status" value="1"/>
</dbReference>
<comment type="catalytic activity">
    <reaction evidence="12">
        <text>L-threonyl-[protein] + ATP = O-phospho-L-threonyl-[protein] + ADP + H(+)</text>
        <dbReference type="Rhea" id="RHEA:46608"/>
        <dbReference type="Rhea" id="RHEA-COMP:11060"/>
        <dbReference type="Rhea" id="RHEA-COMP:11605"/>
        <dbReference type="ChEBI" id="CHEBI:15378"/>
        <dbReference type="ChEBI" id="CHEBI:30013"/>
        <dbReference type="ChEBI" id="CHEBI:30616"/>
        <dbReference type="ChEBI" id="CHEBI:61977"/>
        <dbReference type="ChEBI" id="CHEBI:456216"/>
        <dbReference type="EC" id="2.7.11.1"/>
    </reaction>
</comment>
<dbReference type="PANTHER" id="PTHR44329:SF47">
    <property type="entry name" value="SERINE_THREONINE-PROTEIN KINASE ROCO5-RELATED"/>
    <property type="match status" value="1"/>
</dbReference>
<dbReference type="GO" id="GO:0006355">
    <property type="term" value="P:regulation of DNA-templated transcription"/>
    <property type="evidence" value="ECO:0007669"/>
    <property type="project" value="InterPro"/>
</dbReference>
<dbReference type="Proteomes" id="UP001202328">
    <property type="component" value="Unassembled WGS sequence"/>
</dbReference>
<dbReference type="FunFam" id="3.30.200.20:FF:000060">
    <property type="entry name" value="Serine/threonine-protein kinase isoform 1"/>
    <property type="match status" value="1"/>
</dbReference>
<evidence type="ECO:0000256" key="1">
    <source>
        <dbReference type="ARBA" id="ARBA00010507"/>
    </source>
</evidence>
<dbReference type="PROSITE" id="PS00108">
    <property type="entry name" value="PROTEIN_KINASE_ST"/>
    <property type="match status" value="1"/>
</dbReference>
<gene>
    <name evidence="16" type="ORF">MKW98_026443</name>
</gene>
<dbReference type="InterPro" id="IPR000719">
    <property type="entry name" value="Prot_kinase_dom"/>
</dbReference>
<evidence type="ECO:0000256" key="5">
    <source>
        <dbReference type="ARBA" id="ARBA00022606"/>
    </source>
</evidence>
<dbReference type="Gene3D" id="3.30.450.20">
    <property type="entry name" value="PAS domain"/>
    <property type="match status" value="1"/>
</dbReference>
<keyword evidence="10" id="KW-0157">Chromophore</keyword>
<evidence type="ECO:0000313" key="17">
    <source>
        <dbReference type="Proteomes" id="UP001202328"/>
    </source>
</evidence>
<accession>A0AAD4TD79</accession>
<dbReference type="InterPro" id="IPR001610">
    <property type="entry name" value="PAC"/>
</dbReference>
<dbReference type="EMBL" id="JAJJMB010002585">
    <property type="protein sequence ID" value="KAI3950989.1"/>
    <property type="molecule type" value="Genomic_DNA"/>
</dbReference>
<dbReference type="EC" id="2.7.11.1" evidence="2"/>
<keyword evidence="17" id="KW-1185">Reference proteome</keyword>
<evidence type="ECO:0000256" key="3">
    <source>
        <dbReference type="ARBA" id="ARBA00022527"/>
    </source>
</evidence>
<keyword evidence="3" id="KW-0723">Serine/threonine-protein kinase</keyword>
<dbReference type="PANTHER" id="PTHR44329">
    <property type="entry name" value="SERINE/THREONINE-PROTEIN KINASE TNNI3K-RELATED"/>
    <property type="match status" value="1"/>
</dbReference>
<evidence type="ECO:0000313" key="16">
    <source>
        <dbReference type="EMBL" id="KAI3950989.1"/>
    </source>
</evidence>
<dbReference type="SMART" id="SM00220">
    <property type="entry name" value="S_TKc"/>
    <property type="match status" value="1"/>
</dbReference>
<evidence type="ECO:0000256" key="11">
    <source>
        <dbReference type="ARBA" id="ARBA00023170"/>
    </source>
</evidence>
<keyword evidence="11" id="KW-0675">Receptor</keyword>
<evidence type="ECO:0000256" key="9">
    <source>
        <dbReference type="ARBA" id="ARBA00022840"/>
    </source>
</evidence>
<feature type="domain" description="PAS" evidence="15">
    <location>
        <begin position="4"/>
        <end position="75"/>
    </location>
</feature>
<sequence length="453" mass="51109">MNSRDNFFLNILQSMGQAIIIFDATGMVTYWNRSAENLYGYSASEALGQDVLDLIVVREAREDAMHLLRKNVSAENWTGTFQVKNKQGERIFVHITITPLYDDNGTIVGIICVSADAQDFLRTPPVSSSKVSSTFSHLTSKSDHIDPQQPLQVVVTSGLTGDVPFKASPVEKLSGRRFGGYGEKGEGKTDIHKKNRSWPWIASQHDGLVARTKHHHSFACMRDEQENDFVRPKSSSCSYRKPKVQVLGSNNQFEDEASVCSNETVSSDYDILWEELTVWEQIGRGSCGTVYRGMWCGSDVALKVFFKFECSDDLLQSFRQEVFLMKKFRHPNVLLFMGAVTSPHLCIVTEFLPRGSLFQLLHHSTCKIDWRRRVLMALDIARGMSYLHHCNPPVVHSDLKSSNLLVDKNWTVKVGDFGLSRIKHATHLSMMSGNGTPQWMAPEVIRNDPTDEK</sequence>
<comment type="catalytic activity">
    <reaction evidence="13">
        <text>L-seryl-[protein] + ATP = O-phospho-L-seryl-[protein] + ADP + H(+)</text>
        <dbReference type="Rhea" id="RHEA:17989"/>
        <dbReference type="Rhea" id="RHEA-COMP:9863"/>
        <dbReference type="Rhea" id="RHEA-COMP:11604"/>
        <dbReference type="ChEBI" id="CHEBI:15378"/>
        <dbReference type="ChEBI" id="CHEBI:29999"/>
        <dbReference type="ChEBI" id="CHEBI:30616"/>
        <dbReference type="ChEBI" id="CHEBI:83421"/>
        <dbReference type="ChEBI" id="CHEBI:456216"/>
        <dbReference type="EC" id="2.7.11.1"/>
    </reaction>
</comment>
<organism evidence="16 17">
    <name type="scientific">Papaver atlanticum</name>
    <dbReference type="NCBI Taxonomy" id="357466"/>
    <lineage>
        <taxon>Eukaryota</taxon>
        <taxon>Viridiplantae</taxon>
        <taxon>Streptophyta</taxon>
        <taxon>Embryophyta</taxon>
        <taxon>Tracheophyta</taxon>
        <taxon>Spermatophyta</taxon>
        <taxon>Magnoliopsida</taxon>
        <taxon>Ranunculales</taxon>
        <taxon>Papaveraceae</taxon>
        <taxon>Papaveroideae</taxon>
        <taxon>Papaver</taxon>
    </lineage>
</organism>
<dbReference type="AlphaFoldDB" id="A0AAD4TD79"/>
<evidence type="ECO:0000256" key="4">
    <source>
        <dbReference type="ARBA" id="ARBA00022543"/>
    </source>
</evidence>
<feature type="domain" description="Protein kinase" evidence="14">
    <location>
        <begin position="276"/>
        <end position="453"/>
    </location>
</feature>
<dbReference type="GO" id="GO:0004674">
    <property type="term" value="F:protein serine/threonine kinase activity"/>
    <property type="evidence" value="ECO:0007669"/>
    <property type="project" value="UniProtKB-KW"/>
</dbReference>
<dbReference type="SUPFAM" id="SSF56112">
    <property type="entry name" value="Protein kinase-like (PK-like)"/>
    <property type="match status" value="1"/>
</dbReference>
<dbReference type="Gene3D" id="3.30.200.20">
    <property type="entry name" value="Phosphorylase Kinase, domain 1"/>
    <property type="match status" value="1"/>
</dbReference>
<evidence type="ECO:0000256" key="8">
    <source>
        <dbReference type="ARBA" id="ARBA00022777"/>
    </source>
</evidence>
<keyword evidence="4" id="KW-0600">Photoreceptor protein</keyword>
<dbReference type="InterPro" id="IPR008271">
    <property type="entry name" value="Ser/Thr_kinase_AS"/>
</dbReference>
<dbReference type="SMART" id="SM00091">
    <property type="entry name" value="PAS"/>
    <property type="match status" value="1"/>
</dbReference>
<dbReference type="InterPro" id="IPR013767">
    <property type="entry name" value="PAS_fold"/>
</dbReference>
<evidence type="ECO:0000259" key="15">
    <source>
        <dbReference type="PROSITE" id="PS50112"/>
    </source>
</evidence>
<dbReference type="PROSITE" id="PS50112">
    <property type="entry name" value="PAS"/>
    <property type="match status" value="1"/>
</dbReference>
<dbReference type="InterPro" id="IPR051681">
    <property type="entry name" value="Ser/Thr_Kinases-Pseudokinases"/>
</dbReference>
<evidence type="ECO:0000256" key="13">
    <source>
        <dbReference type="ARBA" id="ARBA00048679"/>
    </source>
</evidence>
<keyword evidence="5" id="KW-0716">Sensory transduction</keyword>
<dbReference type="InterPro" id="IPR000014">
    <property type="entry name" value="PAS"/>
</dbReference>
<dbReference type="Gene3D" id="1.10.510.10">
    <property type="entry name" value="Transferase(Phosphotransferase) domain 1"/>
    <property type="match status" value="1"/>
</dbReference>
<evidence type="ECO:0000256" key="6">
    <source>
        <dbReference type="ARBA" id="ARBA00022679"/>
    </source>
</evidence>
<evidence type="ECO:0000259" key="14">
    <source>
        <dbReference type="PROSITE" id="PS50011"/>
    </source>
</evidence>
<dbReference type="CDD" id="cd00130">
    <property type="entry name" value="PAS"/>
    <property type="match status" value="1"/>
</dbReference>
<protein>
    <recommendedName>
        <fullName evidence="2">non-specific serine/threonine protein kinase</fullName>
        <ecNumber evidence="2">2.7.11.1</ecNumber>
    </recommendedName>
</protein>
<evidence type="ECO:0000256" key="10">
    <source>
        <dbReference type="ARBA" id="ARBA00022991"/>
    </source>
</evidence>
<keyword evidence="7" id="KW-0547">Nucleotide-binding</keyword>